<dbReference type="EMBL" id="CP093428">
    <property type="protein sequence ID" value="WGK87977.1"/>
    <property type="molecule type" value="Genomic_DNA"/>
</dbReference>
<keyword evidence="3" id="KW-1185">Reference proteome</keyword>
<feature type="domain" description="Dermonecrotic toxin N-terminal" evidence="1">
    <location>
        <begin position="816"/>
        <end position="1041"/>
    </location>
</feature>
<evidence type="ECO:0000313" key="3">
    <source>
        <dbReference type="Proteomes" id="UP001243713"/>
    </source>
</evidence>
<evidence type="ECO:0000313" key="2">
    <source>
        <dbReference type="EMBL" id="WGK87977.1"/>
    </source>
</evidence>
<dbReference type="RefSeq" id="WP_280161270.1">
    <property type="nucleotide sequence ID" value="NZ_CP093428.1"/>
</dbReference>
<dbReference type="Proteomes" id="UP001243713">
    <property type="component" value="Chromosome"/>
</dbReference>
<reference evidence="2 3" key="1">
    <citation type="submission" date="2022-03" db="EMBL/GenBank/DDBJ databases">
        <title>Plant growth promoting endophytes with ACC deaminase activity.</title>
        <authorList>
            <person name="Charles T."/>
            <person name="Van Dyk A."/>
            <person name="Cheng J."/>
            <person name="Heil J."/>
        </authorList>
    </citation>
    <scope>NUCLEOTIDE SEQUENCE [LARGE SCALE GENOMIC DNA]</scope>
    <source>
        <strain evidence="2 3">8R6</strain>
    </source>
</reference>
<dbReference type="InterPro" id="IPR024079">
    <property type="entry name" value="MetalloPept_cat_dom_sf"/>
</dbReference>
<evidence type="ECO:0000259" key="1">
    <source>
        <dbReference type="Pfam" id="PF20178"/>
    </source>
</evidence>
<proteinExistence type="predicted"/>
<dbReference type="Gene3D" id="3.40.390.10">
    <property type="entry name" value="Collagenase (Catalytic Domain)"/>
    <property type="match status" value="1"/>
</dbReference>
<accession>A0ABY8MKW1</accession>
<gene>
    <name evidence="2" type="ORF">MOQ58_15625</name>
</gene>
<sequence>MTTPALPYFFDEALSASTAGLLGERETALGFTLDDLNWLNTVYKPTQAARKTHEKPMQAFQLLLSLPGKAGIPLAGAFAMSRPDNGAVTLFTPCKGLIKFAGMADLKNKLKEWLAQATEKSELLRFHSIGQRLPLAAAAALDISTQEIEGAVFEDQELTLKQQQEQNIKAMADELVKMPTLQSMLDDILKHALSKPFPKLDQRLTRLNSFVSTGSAFDQRGTPHGIATMSLSEALLHFYLTNQWPTGASRVFTHPEHATSSNADNQTWESAVKKIAQGFTPHLHSLLETFWDSLMSNGLSRRAFFTEGLQDTFHAKLLNQHQQGTLTTEQYLRLKNVSLAPAANDPLRIEKVRVTAPFKQFAELASTLMIGGANTLGFLYSPSRGIEATSNLPAVKKIALQMLNSGEHEDTLLKFMSLNERCTFLGLVLNDRVIVGEPIVGPVFASVMTDIIDKQRQNLSHALSRYRESEGTLDPHALLDNALDVRALIDPRLLLPEAVGRWSTRPDHGVNARPATVRAESAKQELSLLSSVEQALDQVLEKHPVIPTTTRTFAAAQSLVSSSLAGLKSSFTHTLSTALRSELKLRAVSRTLGAAEQAIIKTVLDTPTSADRAALNGFLPEVFSLALKAGTAATPLKLASCFVLTERGGLDPLHSGQAILWTPALGFEAFKALTPLKEELERRLKDENHRSMLLENLGRSERTPGRVYTLAPLQQVHGHFLDNVQRPFVDLDQTSVTRALATPLSPAPLASLLNLVALREPMTGLNRATDIAQSLITQQKLPAWLAKAPIKDLILHGELLQQYLHNVKDDEDYLTGIRSLQRTAHHELEKQLKADTFNINPDKVQVEISASPWSASSKQTLTDFALAHLKDLDTVSLKLTSLDTTVIPEGMDERYIKDLMHKLKPGEHQQKILSAALADTEANAIRRQRFYTQLPWQLMHHAHVEKLQERLSETGFDLIRQVMDMPDAIARAAIDGAHAIIRPLELLGVRIGQTVKVPGVYLIGSSADSTAAQVLVAPHSPRHGIKEYQSETQLLAELRTRGALLDWVLMNLPQPERILLETRMATRSNRATRAAPAVTGNTDADVTLASNPIKGHLFGHLFHDNAASLGRLLGCQSDNQKQSAWATIKHVLGEDLHEAYSFFMGKLAYPVTVYHSYLDIKQSAENLQTHKWGAALREFISGIAQLASLRQSLDTHAPPTATPAAPTPEKPDARCKWQDIKVTAPERTGLKRHESLHVDLGSLKPDSTPGLYAHPTTKQLYGPVEGKVFPVTKRGTRWRIADTKTLGPYLRQNESKQWVLDRDTPTPQFGLIRRLDTLAAAWDGMNIDAHGMRQIRRFYPHKARQIDQALDQATSYAWNSFQNLQLLKNAENTNTPAHQLIKRFLDVPEVLPAHVEKLEKVVGDMFTALLDPTLRKAKSDRFVVGRVNDGADSTFGLTVPNDTEKKIYLAEKFFDPGFEHYRQYLTDTAFPIHTHARAITLLHELSHLVCNTEDISYLDPGRPFADLIGTASATATDLKNALTDAQDTALSLKTPYTQLFMTQDADTGVWEDPGSTTYENTDRVKAQILTLTGADNLSGARETFKRNSLTRLAVQLGNADSVAWLISHLGRELHVNTP</sequence>
<dbReference type="InterPro" id="IPR046673">
    <property type="entry name" value="ToxA_N"/>
</dbReference>
<protein>
    <recommendedName>
        <fullName evidence="1">Dermonecrotic toxin N-terminal domain-containing protein</fullName>
    </recommendedName>
</protein>
<dbReference type="Pfam" id="PF20178">
    <property type="entry name" value="ToxA_N"/>
    <property type="match status" value="1"/>
</dbReference>
<organism evidence="2 3">
    <name type="scientific">Pseudomonas migulae</name>
    <dbReference type="NCBI Taxonomy" id="78543"/>
    <lineage>
        <taxon>Bacteria</taxon>
        <taxon>Pseudomonadati</taxon>
        <taxon>Pseudomonadota</taxon>
        <taxon>Gammaproteobacteria</taxon>
        <taxon>Pseudomonadales</taxon>
        <taxon>Pseudomonadaceae</taxon>
        <taxon>Pseudomonas</taxon>
    </lineage>
</organism>
<name>A0ABY8MKW1_9PSED</name>